<evidence type="ECO:0000313" key="4">
    <source>
        <dbReference type="Proteomes" id="UP001596422"/>
    </source>
</evidence>
<protein>
    <submittedName>
        <fullName evidence="3">Acyl-CoA dehydrogenase family protein</fullName>
    </submittedName>
</protein>
<dbReference type="RefSeq" id="WP_379913201.1">
    <property type="nucleotide sequence ID" value="NZ_JBHSWE010000001.1"/>
</dbReference>
<gene>
    <name evidence="3" type="ORF">ACFQDL_19935</name>
</gene>
<dbReference type="PANTHER" id="PTHR43292:SF3">
    <property type="entry name" value="ACYL-COA DEHYDROGENASE FADE29"/>
    <property type="match status" value="1"/>
</dbReference>
<evidence type="ECO:0000256" key="1">
    <source>
        <dbReference type="ARBA" id="ARBA00023002"/>
    </source>
</evidence>
<sequence>MDLAFTEQQRAFRAEVRAWLEQNVPAGPLPSFDTEEGFRLHRDWERRLNEGRWGMVTWPEALGGRGCDLIEWLIFEEEYYRAGAPARSTRTASSCSVRR</sequence>
<dbReference type="Pfam" id="PF02771">
    <property type="entry name" value="Acyl-CoA_dh_N"/>
    <property type="match status" value="1"/>
</dbReference>
<feature type="domain" description="Acyl-CoA dehydrogenase/oxidase N-terminal" evidence="2">
    <location>
        <begin position="6"/>
        <end position="92"/>
    </location>
</feature>
<name>A0ABW2A3W8_9GAMM</name>
<accession>A0ABW2A3W8</accession>
<dbReference type="Proteomes" id="UP001596422">
    <property type="component" value="Unassembled WGS sequence"/>
</dbReference>
<proteinExistence type="predicted"/>
<evidence type="ECO:0000259" key="2">
    <source>
        <dbReference type="Pfam" id="PF02771"/>
    </source>
</evidence>
<dbReference type="PANTHER" id="PTHR43292">
    <property type="entry name" value="ACYL-COA DEHYDROGENASE"/>
    <property type="match status" value="1"/>
</dbReference>
<dbReference type="InterPro" id="IPR013786">
    <property type="entry name" value="AcylCoA_DH/ox_N"/>
</dbReference>
<dbReference type="EMBL" id="JBHSWE010000001">
    <property type="protein sequence ID" value="MFC6672081.1"/>
    <property type="molecule type" value="Genomic_DNA"/>
</dbReference>
<evidence type="ECO:0000313" key="3">
    <source>
        <dbReference type="EMBL" id="MFC6672081.1"/>
    </source>
</evidence>
<dbReference type="InterPro" id="IPR052161">
    <property type="entry name" value="Mycobact_Acyl-CoA_DH"/>
</dbReference>
<dbReference type="InterPro" id="IPR009100">
    <property type="entry name" value="AcylCoA_DH/oxidase_NM_dom_sf"/>
</dbReference>
<comment type="caution">
    <text evidence="3">The sequence shown here is derived from an EMBL/GenBank/DDBJ whole genome shotgun (WGS) entry which is preliminary data.</text>
</comment>
<dbReference type="SUPFAM" id="SSF56645">
    <property type="entry name" value="Acyl-CoA dehydrogenase NM domain-like"/>
    <property type="match status" value="1"/>
</dbReference>
<dbReference type="InterPro" id="IPR037069">
    <property type="entry name" value="AcylCoA_DH/ox_N_sf"/>
</dbReference>
<keyword evidence="4" id="KW-1185">Reference proteome</keyword>
<dbReference type="Gene3D" id="1.10.540.10">
    <property type="entry name" value="Acyl-CoA dehydrogenase/oxidase, N-terminal domain"/>
    <property type="match status" value="1"/>
</dbReference>
<organism evidence="3 4">
    <name type="scientific">Marinobacterium aestuariivivens</name>
    <dbReference type="NCBI Taxonomy" id="1698799"/>
    <lineage>
        <taxon>Bacteria</taxon>
        <taxon>Pseudomonadati</taxon>
        <taxon>Pseudomonadota</taxon>
        <taxon>Gammaproteobacteria</taxon>
        <taxon>Oceanospirillales</taxon>
        <taxon>Oceanospirillaceae</taxon>
        <taxon>Marinobacterium</taxon>
    </lineage>
</organism>
<keyword evidence="1" id="KW-0560">Oxidoreductase</keyword>
<reference evidence="4" key="1">
    <citation type="journal article" date="2019" name="Int. J. Syst. Evol. Microbiol.">
        <title>The Global Catalogue of Microorganisms (GCM) 10K type strain sequencing project: providing services to taxonomists for standard genome sequencing and annotation.</title>
        <authorList>
            <consortium name="The Broad Institute Genomics Platform"/>
            <consortium name="The Broad Institute Genome Sequencing Center for Infectious Disease"/>
            <person name="Wu L."/>
            <person name="Ma J."/>
        </authorList>
    </citation>
    <scope>NUCLEOTIDE SEQUENCE [LARGE SCALE GENOMIC DNA]</scope>
    <source>
        <strain evidence="4">NBRC 111756</strain>
    </source>
</reference>